<dbReference type="InterPro" id="IPR002744">
    <property type="entry name" value="MIP18-like"/>
</dbReference>
<dbReference type="SUPFAM" id="SSF117916">
    <property type="entry name" value="Fe-S cluster assembly (FSCA) domain-like"/>
    <property type="match status" value="1"/>
</dbReference>
<dbReference type="NCBIfam" id="TIGR03406">
    <property type="entry name" value="FeS_long_SufT"/>
    <property type="match status" value="1"/>
</dbReference>
<dbReference type="PANTHER" id="PTHR42831">
    <property type="entry name" value="FE-S PROTEIN MATURATION AUXILIARY FACTOR YITW"/>
    <property type="match status" value="1"/>
</dbReference>
<feature type="domain" description="MIP18 family-like" evidence="1">
    <location>
        <begin position="91"/>
        <end position="160"/>
    </location>
</feature>
<evidence type="ECO:0000259" key="1">
    <source>
        <dbReference type="Pfam" id="PF01883"/>
    </source>
</evidence>
<evidence type="ECO:0000313" key="2">
    <source>
        <dbReference type="EMBL" id="TCV01540.1"/>
    </source>
</evidence>
<organism evidence="2 3">
    <name type="scientific">Paracandidimonas soli</name>
    <dbReference type="NCBI Taxonomy" id="1917182"/>
    <lineage>
        <taxon>Bacteria</taxon>
        <taxon>Pseudomonadati</taxon>
        <taxon>Pseudomonadota</taxon>
        <taxon>Betaproteobacteria</taxon>
        <taxon>Burkholderiales</taxon>
        <taxon>Alcaligenaceae</taxon>
        <taxon>Paracandidimonas</taxon>
    </lineage>
</organism>
<gene>
    <name evidence="2" type="ORF">EV686_102252</name>
</gene>
<dbReference type="Gene3D" id="3.30.300.130">
    <property type="entry name" value="Fe-S cluster assembly (FSCA)"/>
    <property type="match status" value="1"/>
</dbReference>
<name>A0A4V2VS95_9BURK</name>
<dbReference type="EMBL" id="SMBX01000002">
    <property type="protein sequence ID" value="TCV01540.1"/>
    <property type="molecule type" value="Genomic_DNA"/>
</dbReference>
<dbReference type="InterPro" id="IPR052339">
    <property type="entry name" value="Fe-S_Maturation_MIP18"/>
</dbReference>
<reference evidence="2 3" key="1">
    <citation type="submission" date="2019-03" db="EMBL/GenBank/DDBJ databases">
        <title>Genomic Encyclopedia of Type Strains, Phase IV (KMG-IV): sequencing the most valuable type-strain genomes for metagenomic binning, comparative biology and taxonomic classification.</title>
        <authorList>
            <person name="Goeker M."/>
        </authorList>
    </citation>
    <scope>NUCLEOTIDE SEQUENCE [LARGE SCALE GENOMIC DNA]</scope>
    <source>
        <strain evidence="2 3">DSM 100048</strain>
    </source>
</reference>
<accession>A0A4V2VS95</accession>
<evidence type="ECO:0000313" key="3">
    <source>
        <dbReference type="Proteomes" id="UP000294692"/>
    </source>
</evidence>
<comment type="caution">
    <text evidence="2">The sequence shown here is derived from an EMBL/GenBank/DDBJ whole genome shotgun (WGS) entry which is preliminary data.</text>
</comment>
<dbReference type="Pfam" id="PF01883">
    <property type="entry name" value="FeS_assembly_P"/>
    <property type="match status" value="1"/>
</dbReference>
<proteinExistence type="predicted"/>
<keyword evidence="3" id="KW-1185">Reference proteome</keyword>
<dbReference type="InterPro" id="IPR017776">
    <property type="entry name" value="FeS_assembly_SufT_put"/>
</dbReference>
<dbReference type="AlphaFoldDB" id="A0A4V2VS95"/>
<dbReference type="Proteomes" id="UP000294692">
    <property type="component" value="Unassembled WGS sequence"/>
</dbReference>
<dbReference type="OrthoDB" id="9805360at2"/>
<dbReference type="PANTHER" id="PTHR42831:SF1">
    <property type="entry name" value="FE-S PROTEIN MATURATION AUXILIARY FACTOR YITW"/>
    <property type="match status" value="1"/>
</dbReference>
<sequence>MSYYSDTEEIRVSRDCPAVTIPYGSPVTIEEGCMARITQQLGGSYTVLVEGNLYRVEGKDADALGLEATDSELPRPDGPITEEYVRNMAWDQLATCFDPEIPVDIVNLGLVYGIDVVELGPERYRIEARMTLTAPGCGMGTMIADEARIKLLAIPGVEEAVMDLVWDPPWGREMMSEVARLQLGML</sequence>
<dbReference type="InterPro" id="IPR034904">
    <property type="entry name" value="FSCA_dom_sf"/>
</dbReference>
<dbReference type="RefSeq" id="WP_132474143.1">
    <property type="nucleotide sequence ID" value="NZ_JBEBWM010000058.1"/>
</dbReference>
<protein>
    <submittedName>
        <fullName evidence="2">Putative FeS assembly SUF system protein SufT</fullName>
    </submittedName>
</protein>